<evidence type="ECO:0000256" key="5">
    <source>
        <dbReference type="PROSITE-ProRule" id="PRU00339"/>
    </source>
</evidence>
<feature type="repeat" description="TPR" evidence="5">
    <location>
        <begin position="460"/>
        <end position="493"/>
    </location>
</feature>
<evidence type="ECO:0000256" key="4">
    <source>
        <dbReference type="ARBA" id="ARBA00023235"/>
    </source>
</evidence>
<dbReference type="SUPFAM" id="SSF48452">
    <property type="entry name" value="TPR-like"/>
    <property type="match status" value="2"/>
</dbReference>
<proteinExistence type="predicted"/>
<evidence type="ECO:0000256" key="2">
    <source>
        <dbReference type="ARBA" id="ARBA00013194"/>
    </source>
</evidence>
<evidence type="ECO:0000256" key="3">
    <source>
        <dbReference type="ARBA" id="ARBA00023110"/>
    </source>
</evidence>
<dbReference type="InterPro" id="IPR050754">
    <property type="entry name" value="FKBP4/5/8-like"/>
</dbReference>
<dbReference type="EC" id="5.2.1.8" evidence="2"/>
<feature type="compositionally biased region" description="Pro residues" evidence="6">
    <location>
        <begin position="13"/>
        <end position="30"/>
    </location>
</feature>
<feature type="compositionally biased region" description="Acidic residues" evidence="6">
    <location>
        <begin position="1"/>
        <end position="10"/>
    </location>
</feature>
<dbReference type="EMBL" id="HBNR01067346">
    <property type="protein sequence ID" value="CAE4640103.1"/>
    <property type="molecule type" value="Transcribed_RNA"/>
</dbReference>
<dbReference type="Gene3D" id="1.25.40.10">
    <property type="entry name" value="Tetratricopeptide repeat domain"/>
    <property type="match status" value="2"/>
</dbReference>
<dbReference type="PROSITE" id="PS50005">
    <property type="entry name" value="TPR"/>
    <property type="match status" value="2"/>
</dbReference>
<dbReference type="Pfam" id="PF14559">
    <property type="entry name" value="TPR_19"/>
    <property type="match status" value="1"/>
</dbReference>
<comment type="catalytic activity">
    <reaction evidence="1">
        <text>[protein]-peptidylproline (omega=180) = [protein]-peptidylproline (omega=0)</text>
        <dbReference type="Rhea" id="RHEA:16237"/>
        <dbReference type="Rhea" id="RHEA-COMP:10747"/>
        <dbReference type="Rhea" id="RHEA-COMP:10748"/>
        <dbReference type="ChEBI" id="CHEBI:83833"/>
        <dbReference type="ChEBI" id="CHEBI:83834"/>
        <dbReference type="EC" id="5.2.1.8"/>
    </reaction>
</comment>
<dbReference type="GO" id="GO:0003755">
    <property type="term" value="F:peptidyl-prolyl cis-trans isomerase activity"/>
    <property type="evidence" value="ECO:0007669"/>
    <property type="project" value="UniProtKB-EC"/>
</dbReference>
<name>A0A7S4W4D9_9DINO</name>
<organism evidence="7">
    <name type="scientific">Alexandrium monilatum</name>
    <dbReference type="NCBI Taxonomy" id="311494"/>
    <lineage>
        <taxon>Eukaryota</taxon>
        <taxon>Sar</taxon>
        <taxon>Alveolata</taxon>
        <taxon>Dinophyceae</taxon>
        <taxon>Gonyaulacales</taxon>
        <taxon>Pyrocystaceae</taxon>
        <taxon>Alexandrium</taxon>
    </lineage>
</organism>
<reference evidence="7" key="1">
    <citation type="submission" date="2021-01" db="EMBL/GenBank/DDBJ databases">
        <authorList>
            <person name="Corre E."/>
            <person name="Pelletier E."/>
            <person name="Niang G."/>
            <person name="Scheremetjew M."/>
            <person name="Finn R."/>
            <person name="Kale V."/>
            <person name="Holt S."/>
            <person name="Cochrane G."/>
            <person name="Meng A."/>
            <person name="Brown T."/>
            <person name="Cohen L."/>
        </authorList>
    </citation>
    <scope>NUCLEOTIDE SEQUENCE</scope>
    <source>
        <strain evidence="7">CCMP3105</strain>
    </source>
</reference>
<dbReference type="Pfam" id="PF13432">
    <property type="entry name" value="TPR_16"/>
    <property type="match status" value="1"/>
</dbReference>
<keyword evidence="3" id="KW-0697">Rotamase</keyword>
<feature type="repeat" description="TPR" evidence="5">
    <location>
        <begin position="426"/>
        <end position="459"/>
    </location>
</feature>
<evidence type="ECO:0000256" key="6">
    <source>
        <dbReference type="SAM" id="MobiDB-lite"/>
    </source>
</evidence>
<dbReference type="PANTHER" id="PTHR46512">
    <property type="entry name" value="PEPTIDYLPROLYL ISOMERASE"/>
    <property type="match status" value="1"/>
</dbReference>
<evidence type="ECO:0000313" key="7">
    <source>
        <dbReference type="EMBL" id="CAE4640103.1"/>
    </source>
</evidence>
<dbReference type="InterPro" id="IPR011990">
    <property type="entry name" value="TPR-like_helical_dom_sf"/>
</dbReference>
<protein>
    <recommendedName>
        <fullName evidence="2">peptidylprolyl isomerase</fullName>
        <ecNumber evidence="2">5.2.1.8</ecNumber>
    </recommendedName>
</protein>
<dbReference type="PANTHER" id="PTHR46512:SF9">
    <property type="entry name" value="PEPTIDYLPROLYL ISOMERASE"/>
    <property type="match status" value="1"/>
</dbReference>
<gene>
    <name evidence="7" type="ORF">AMON00008_LOCUS47617</name>
</gene>
<accession>A0A7S4W4D9</accession>
<dbReference type="SMART" id="SM00028">
    <property type="entry name" value="TPR"/>
    <property type="match status" value="4"/>
</dbReference>
<dbReference type="AlphaFoldDB" id="A0A7S4W4D9"/>
<keyword evidence="4" id="KW-0413">Isomerase</keyword>
<sequence length="555" mass="60515">MPEEAEEEGVPADGPPDGPASAAPAPPPTDPAERLKLAEGLREEGNAKFKAQETDAARKDYEKALTLLRLGGDGVSQDLQERAKALRVPVMLNLALCCLRVEPCEACRALELCEEVLDEEPENAKAMYRKAKALIELGELKEAEWELVRACKFMPKDPAPRRDLEQLRKRVRDSLARERATYEGLFERGPGFASDNREQSAAAGASKLSQRDLNDIYFHDEKENPYEASERPHEEARELQAAGRLSDAVNAWEAALSQSAARAEWPAHFGYCLEFGRLFMDLNMDRLALRCFNKVLEPPETAGDASEQSPDPAASAATRRHALLLRAVCLLNEAEGDPQVEVSECLGTWLRHVWDAAPAGGGKEPLEEQLTRWREAEGAAAGADSAVALGLLDLLGGKASAVQRFADALRAPEDEGSCFGAAERRAVKWNMLGAVLANRKRYEDALLAYAEALGLQPKYPRALINRGHSFSGKGQLPEAAAAYAEALALSPSWSAEAMWPLLAKAAEDQTAVDELAEAAKGKNLTRVRELLKPWTAMPDAPKEPIADVLARLDLS</sequence>
<feature type="region of interest" description="Disordered" evidence="6">
    <location>
        <begin position="1"/>
        <end position="33"/>
    </location>
</feature>
<evidence type="ECO:0000256" key="1">
    <source>
        <dbReference type="ARBA" id="ARBA00000971"/>
    </source>
</evidence>
<dbReference type="InterPro" id="IPR019734">
    <property type="entry name" value="TPR_rpt"/>
</dbReference>
<keyword evidence="5" id="KW-0802">TPR repeat</keyword>